<dbReference type="AlphaFoldDB" id="C1D4K6"/>
<name>C1D4K6_LARHH</name>
<dbReference type="STRING" id="557598.LHK_00808"/>
<accession>C1D4K6</accession>
<dbReference type="KEGG" id="lhk:LHK_00808"/>
<keyword evidence="2" id="KW-1185">Reference proteome</keyword>
<evidence type="ECO:0000313" key="1">
    <source>
        <dbReference type="EMBL" id="ACO73801.1"/>
    </source>
</evidence>
<dbReference type="Proteomes" id="UP000002010">
    <property type="component" value="Chromosome"/>
</dbReference>
<organism evidence="1 2">
    <name type="scientific">Laribacter hongkongensis (strain HLHK9)</name>
    <dbReference type="NCBI Taxonomy" id="557598"/>
    <lineage>
        <taxon>Bacteria</taxon>
        <taxon>Pseudomonadati</taxon>
        <taxon>Pseudomonadota</taxon>
        <taxon>Betaproteobacteria</taxon>
        <taxon>Neisseriales</taxon>
        <taxon>Aquaspirillaceae</taxon>
        <taxon>Laribacter</taxon>
    </lineage>
</organism>
<dbReference type="HOGENOM" id="CLU_3026690_0_0_4"/>
<sequence length="55" mass="5730">MAATTLGSAALSVRVLPLLCPSRRPDPLLTAPGQFLARYAVSGRGLSGPAWLNHT</sequence>
<gene>
    <name evidence="1" type="ordered locus">LHK_00808</name>
</gene>
<proteinExistence type="predicted"/>
<reference evidence="1 2" key="1">
    <citation type="journal article" date="2009" name="PLoS Genet.">
        <title>The complete genome and proteome of Laribacter hongkongensis reveal potential mechanisms for adaptations to different temperatures and habitats.</title>
        <authorList>
            <person name="Woo P.C."/>
            <person name="Lau S.K."/>
            <person name="Tse H."/>
            <person name="Teng J.L."/>
            <person name="Curreem S.O."/>
            <person name="Tsang A.K."/>
            <person name="Fan R.Y."/>
            <person name="Wong G.K."/>
            <person name="Huang Y."/>
            <person name="Loman N.J."/>
            <person name="Snyder L.A."/>
            <person name="Cai J.J."/>
            <person name="Huang J.D."/>
            <person name="Mak W."/>
            <person name="Pallen M.J."/>
            <person name="Lok S."/>
            <person name="Yuen K.Y."/>
        </authorList>
    </citation>
    <scope>NUCLEOTIDE SEQUENCE [LARGE SCALE GENOMIC DNA]</scope>
    <source>
        <strain evidence="1 2">HLHK9</strain>
    </source>
</reference>
<dbReference type="EMBL" id="CP001154">
    <property type="protein sequence ID" value="ACO73801.1"/>
    <property type="molecule type" value="Genomic_DNA"/>
</dbReference>
<protein>
    <submittedName>
        <fullName evidence="1">Uncharacterized protein</fullName>
    </submittedName>
</protein>
<evidence type="ECO:0000313" key="2">
    <source>
        <dbReference type="Proteomes" id="UP000002010"/>
    </source>
</evidence>